<keyword evidence="1" id="KW-1133">Transmembrane helix</keyword>
<evidence type="ECO:0000313" key="2">
    <source>
        <dbReference type="EMBL" id="GGC29122.1"/>
    </source>
</evidence>
<organism evidence="2 3">
    <name type="scientific">Asaia siamensis</name>
    <dbReference type="NCBI Taxonomy" id="110479"/>
    <lineage>
        <taxon>Bacteria</taxon>
        <taxon>Pseudomonadati</taxon>
        <taxon>Pseudomonadota</taxon>
        <taxon>Alphaproteobacteria</taxon>
        <taxon>Acetobacterales</taxon>
        <taxon>Acetobacteraceae</taxon>
        <taxon>Asaia</taxon>
    </lineage>
</organism>
<sequence length="81" mass="8956">MTQLLRASAWLVCAVFALIGLAKPYFPTHVGFFVYPDRHWAFGLIRDTQGSSEILGVFVIPIALSVAAFLLLTLDRDRACS</sequence>
<dbReference type="RefSeq" id="WP_188426013.1">
    <property type="nucleotide sequence ID" value="NZ_BMCH01000003.1"/>
</dbReference>
<comment type="caution">
    <text evidence="2">The sequence shown here is derived from an EMBL/GenBank/DDBJ whole genome shotgun (WGS) entry which is preliminary data.</text>
</comment>
<evidence type="ECO:0000256" key="1">
    <source>
        <dbReference type="SAM" id="Phobius"/>
    </source>
</evidence>
<reference evidence="3" key="1">
    <citation type="journal article" date="2019" name="Int. J. Syst. Evol. Microbiol.">
        <title>The Global Catalogue of Microorganisms (GCM) 10K type strain sequencing project: providing services to taxonomists for standard genome sequencing and annotation.</title>
        <authorList>
            <consortium name="The Broad Institute Genomics Platform"/>
            <consortium name="The Broad Institute Genome Sequencing Center for Infectious Disease"/>
            <person name="Wu L."/>
            <person name="Ma J."/>
        </authorList>
    </citation>
    <scope>NUCLEOTIDE SEQUENCE [LARGE SCALE GENOMIC DNA]</scope>
    <source>
        <strain evidence="3">CCM 7132</strain>
    </source>
</reference>
<dbReference type="EMBL" id="BMCH01000003">
    <property type="protein sequence ID" value="GGC29122.1"/>
    <property type="molecule type" value="Genomic_DNA"/>
</dbReference>
<keyword evidence="1" id="KW-0812">Transmembrane</keyword>
<gene>
    <name evidence="2" type="ORF">GCM10007207_13230</name>
</gene>
<keyword evidence="1" id="KW-0472">Membrane</keyword>
<feature type="transmembrane region" description="Helical" evidence="1">
    <location>
        <begin position="54"/>
        <end position="74"/>
    </location>
</feature>
<name>A0ABQ1LSW6_9PROT</name>
<keyword evidence="3" id="KW-1185">Reference proteome</keyword>
<accession>A0ABQ1LSW6</accession>
<proteinExistence type="predicted"/>
<dbReference type="Proteomes" id="UP000637769">
    <property type="component" value="Unassembled WGS sequence"/>
</dbReference>
<protein>
    <submittedName>
        <fullName evidence="2">Uncharacterized protein</fullName>
    </submittedName>
</protein>
<evidence type="ECO:0000313" key="3">
    <source>
        <dbReference type="Proteomes" id="UP000637769"/>
    </source>
</evidence>